<keyword evidence="3 6" id="KW-0732">Signal</keyword>
<dbReference type="Pfam" id="PF14322">
    <property type="entry name" value="SusD-like_3"/>
    <property type="match status" value="1"/>
</dbReference>
<evidence type="ECO:0000256" key="2">
    <source>
        <dbReference type="ARBA" id="ARBA00006275"/>
    </source>
</evidence>
<dbReference type="PROSITE" id="PS51257">
    <property type="entry name" value="PROKAR_LIPOPROTEIN"/>
    <property type="match status" value="1"/>
</dbReference>
<evidence type="ECO:0000313" key="9">
    <source>
        <dbReference type="EMBL" id="HJG89724.1"/>
    </source>
</evidence>
<feature type="domain" description="SusD-like N-terminal" evidence="8">
    <location>
        <begin position="118"/>
        <end position="229"/>
    </location>
</feature>
<dbReference type="InterPro" id="IPR033985">
    <property type="entry name" value="SusD-like_N"/>
</dbReference>
<comment type="caution">
    <text evidence="9">The sequence shown here is derived from an EMBL/GenBank/DDBJ whole genome shotgun (WGS) entry which is preliminary data.</text>
</comment>
<evidence type="ECO:0000256" key="3">
    <source>
        <dbReference type="ARBA" id="ARBA00022729"/>
    </source>
</evidence>
<dbReference type="InterPro" id="IPR012944">
    <property type="entry name" value="SusD_RagB_dom"/>
</dbReference>
<organism evidence="9 10">
    <name type="scientific">Barnesiella viscericola</name>
    <dbReference type="NCBI Taxonomy" id="397865"/>
    <lineage>
        <taxon>Bacteria</taxon>
        <taxon>Pseudomonadati</taxon>
        <taxon>Bacteroidota</taxon>
        <taxon>Bacteroidia</taxon>
        <taxon>Bacteroidales</taxon>
        <taxon>Barnesiellaceae</taxon>
        <taxon>Barnesiella</taxon>
    </lineage>
</organism>
<dbReference type="SUPFAM" id="SSF48452">
    <property type="entry name" value="TPR-like"/>
    <property type="match status" value="1"/>
</dbReference>
<evidence type="ECO:0000256" key="5">
    <source>
        <dbReference type="ARBA" id="ARBA00023237"/>
    </source>
</evidence>
<evidence type="ECO:0000256" key="1">
    <source>
        <dbReference type="ARBA" id="ARBA00004442"/>
    </source>
</evidence>
<protein>
    <submittedName>
        <fullName evidence="9">RagB/SusD family nutrient uptake outer membrane protein</fullName>
    </submittedName>
</protein>
<reference evidence="9" key="1">
    <citation type="journal article" date="2021" name="PeerJ">
        <title>Extensive microbial diversity within the chicken gut microbiome revealed by metagenomics and culture.</title>
        <authorList>
            <person name="Gilroy R."/>
            <person name="Ravi A."/>
            <person name="Getino M."/>
            <person name="Pursley I."/>
            <person name="Horton D.L."/>
            <person name="Alikhan N.F."/>
            <person name="Baker D."/>
            <person name="Gharbi K."/>
            <person name="Hall N."/>
            <person name="Watson M."/>
            <person name="Adriaenssens E.M."/>
            <person name="Foster-Nyarko E."/>
            <person name="Jarju S."/>
            <person name="Secka A."/>
            <person name="Antonio M."/>
            <person name="Oren A."/>
            <person name="Chaudhuri R.R."/>
            <person name="La Ragione R."/>
            <person name="Hildebrand F."/>
            <person name="Pallen M.J."/>
        </authorList>
    </citation>
    <scope>NUCLEOTIDE SEQUENCE</scope>
    <source>
        <strain evidence="9">CHK121-7720</strain>
    </source>
</reference>
<keyword evidence="4" id="KW-0472">Membrane</keyword>
<sequence length="617" mass="70252">MKNKYLTLLFGLLLAASSCNDWLNVDSKTILTDEDISQYPELLETQFLSSYDDLRGCIQAIGDGAFSYRQHHLSSFTDDAANNTPWDAGVMSINISPGRVFASIFSQSKGEILTPVWPYKEINKVNKFILQNKDSENSEVQSLVGEAYFIRAYMYFEMVKRYGGVPLYSGSLDHINSINDRATEEASWDYICNCLDSAIVLLPETQKVATEDRDRANRYTALALKSRAMLYAGTIAKYGKVINNGLQGVRADAARDYLIKAADAASQIIQENKYSLSSEFGDLFNGKDEDNNEIIFRFSNVAKTGRQVFHDYWNMPYRVKKAGYTAFMSPVLDIVEQFEKLDGTIQPLDYSAKFSDPADFFAGRDKRLDATIIYPGGEFMGERYSIYRETRVKTASGTKVYAYSNQEDWTNADKVPGHESYMMSGYDGIFPNTSGGGFTNYGFYLKKTLYAVKQLEDYLSAENEQDAVIIRYGEVILNYAEAAIELATSYGETKYLAEAQTAFDQLRDIHGGLPSKTMTIDVVRHERRIDLLYEGFRYWDLKRWRIGTEMHNKQFDALHPILNIDETQSPTAIYYTIERVSAPDYLITRTKWFQERDYYCPVPTDQSPGITQNDGWN</sequence>
<dbReference type="AlphaFoldDB" id="A0A921SVT0"/>
<dbReference type="RefSeq" id="WP_273306788.1">
    <property type="nucleotide sequence ID" value="NZ_DYUD01000025.1"/>
</dbReference>
<evidence type="ECO:0000256" key="6">
    <source>
        <dbReference type="SAM" id="SignalP"/>
    </source>
</evidence>
<dbReference type="Pfam" id="PF07980">
    <property type="entry name" value="SusD_RagB"/>
    <property type="match status" value="1"/>
</dbReference>
<dbReference type="GO" id="GO:0009279">
    <property type="term" value="C:cell outer membrane"/>
    <property type="evidence" value="ECO:0007669"/>
    <property type="project" value="UniProtKB-SubCell"/>
</dbReference>
<dbReference type="Proteomes" id="UP000757103">
    <property type="component" value="Unassembled WGS sequence"/>
</dbReference>
<feature type="signal peptide" evidence="6">
    <location>
        <begin position="1"/>
        <end position="21"/>
    </location>
</feature>
<dbReference type="Gene3D" id="1.25.40.390">
    <property type="match status" value="1"/>
</dbReference>
<name>A0A921SVT0_9BACT</name>
<accession>A0A921SVT0</accession>
<comment type="similarity">
    <text evidence="2">Belongs to the SusD family.</text>
</comment>
<feature type="domain" description="RagB/SusD" evidence="7">
    <location>
        <begin position="292"/>
        <end position="616"/>
    </location>
</feature>
<reference evidence="9" key="2">
    <citation type="submission" date="2021-09" db="EMBL/GenBank/DDBJ databases">
        <authorList>
            <person name="Gilroy R."/>
        </authorList>
    </citation>
    <scope>NUCLEOTIDE SEQUENCE</scope>
    <source>
        <strain evidence="9">CHK121-7720</strain>
    </source>
</reference>
<evidence type="ECO:0000259" key="7">
    <source>
        <dbReference type="Pfam" id="PF07980"/>
    </source>
</evidence>
<evidence type="ECO:0000259" key="8">
    <source>
        <dbReference type="Pfam" id="PF14322"/>
    </source>
</evidence>
<keyword evidence="5" id="KW-0998">Cell outer membrane</keyword>
<proteinExistence type="inferred from homology"/>
<feature type="chain" id="PRO_5037250320" evidence="6">
    <location>
        <begin position="22"/>
        <end position="617"/>
    </location>
</feature>
<evidence type="ECO:0000256" key="4">
    <source>
        <dbReference type="ARBA" id="ARBA00023136"/>
    </source>
</evidence>
<dbReference type="InterPro" id="IPR011990">
    <property type="entry name" value="TPR-like_helical_dom_sf"/>
</dbReference>
<evidence type="ECO:0000313" key="10">
    <source>
        <dbReference type="Proteomes" id="UP000757103"/>
    </source>
</evidence>
<gene>
    <name evidence="9" type="ORF">K8U91_09705</name>
</gene>
<dbReference type="EMBL" id="DYUD01000025">
    <property type="protein sequence ID" value="HJG89724.1"/>
    <property type="molecule type" value="Genomic_DNA"/>
</dbReference>
<comment type="subcellular location">
    <subcellularLocation>
        <location evidence="1">Cell outer membrane</location>
    </subcellularLocation>
</comment>